<accession>A0A0A9XRT6</accession>
<gene>
    <name evidence="3" type="primary">gag-pol_86</name>
    <name evidence="3" type="ORF">CM83_38493</name>
</gene>
<dbReference type="PROSITE" id="PS50158">
    <property type="entry name" value="ZF_CCHC"/>
    <property type="match status" value="1"/>
</dbReference>
<name>A0A0A9XRT6_LYGHE</name>
<evidence type="ECO:0000259" key="2">
    <source>
        <dbReference type="PROSITE" id="PS50158"/>
    </source>
</evidence>
<feature type="domain" description="CCHC-type" evidence="2">
    <location>
        <begin position="140"/>
        <end position="154"/>
    </location>
</feature>
<feature type="non-terminal residue" evidence="3">
    <location>
        <position position="172"/>
    </location>
</feature>
<dbReference type="SUPFAM" id="SSF57756">
    <property type="entry name" value="Retrovirus zinc finger-like domains"/>
    <property type="match status" value="1"/>
</dbReference>
<protein>
    <submittedName>
        <fullName evidence="3">Gag-Pol polyprotein</fullName>
    </submittedName>
</protein>
<reference evidence="3" key="2">
    <citation type="submission" date="2014-07" db="EMBL/GenBank/DDBJ databases">
        <authorList>
            <person name="Hull J."/>
        </authorList>
    </citation>
    <scope>NUCLEOTIDE SEQUENCE</scope>
</reference>
<reference evidence="3" key="1">
    <citation type="journal article" date="2014" name="PLoS ONE">
        <title>Transcriptome-Based Identification of ABC Transporters in the Western Tarnished Plant Bug Lygus hesperus.</title>
        <authorList>
            <person name="Hull J.J."/>
            <person name="Chaney K."/>
            <person name="Geib S.M."/>
            <person name="Fabrick J.A."/>
            <person name="Brent C.S."/>
            <person name="Walsh D."/>
            <person name="Lavine L.C."/>
        </authorList>
    </citation>
    <scope>NUCLEOTIDE SEQUENCE</scope>
</reference>
<dbReference type="AlphaFoldDB" id="A0A0A9XRT6"/>
<evidence type="ECO:0000313" key="3">
    <source>
        <dbReference type="EMBL" id="JAG22629.1"/>
    </source>
</evidence>
<dbReference type="InterPro" id="IPR001878">
    <property type="entry name" value="Znf_CCHC"/>
</dbReference>
<organism evidence="3">
    <name type="scientific">Lygus hesperus</name>
    <name type="common">Western plant bug</name>
    <dbReference type="NCBI Taxonomy" id="30085"/>
    <lineage>
        <taxon>Eukaryota</taxon>
        <taxon>Metazoa</taxon>
        <taxon>Ecdysozoa</taxon>
        <taxon>Arthropoda</taxon>
        <taxon>Hexapoda</taxon>
        <taxon>Insecta</taxon>
        <taxon>Pterygota</taxon>
        <taxon>Neoptera</taxon>
        <taxon>Paraneoptera</taxon>
        <taxon>Hemiptera</taxon>
        <taxon>Heteroptera</taxon>
        <taxon>Panheteroptera</taxon>
        <taxon>Cimicomorpha</taxon>
        <taxon>Miridae</taxon>
        <taxon>Mirini</taxon>
        <taxon>Lygus</taxon>
    </lineage>
</organism>
<keyword evidence="1" id="KW-0479">Metal-binding</keyword>
<dbReference type="SMART" id="SM00343">
    <property type="entry name" value="ZnF_C2HC"/>
    <property type="match status" value="1"/>
</dbReference>
<dbReference type="GO" id="GO:0008270">
    <property type="term" value="F:zinc ion binding"/>
    <property type="evidence" value="ECO:0007669"/>
    <property type="project" value="UniProtKB-KW"/>
</dbReference>
<proteinExistence type="predicted"/>
<keyword evidence="1" id="KW-0863">Zinc-finger</keyword>
<evidence type="ECO:0000256" key="1">
    <source>
        <dbReference type="PROSITE-ProRule" id="PRU00047"/>
    </source>
</evidence>
<dbReference type="EMBL" id="GBHO01020975">
    <property type="protein sequence ID" value="JAG22629.1"/>
    <property type="molecule type" value="Transcribed_RNA"/>
</dbReference>
<dbReference type="GO" id="GO:0003676">
    <property type="term" value="F:nucleic acid binding"/>
    <property type="evidence" value="ECO:0007669"/>
    <property type="project" value="InterPro"/>
</dbReference>
<keyword evidence="1" id="KW-0862">Zinc</keyword>
<feature type="non-terminal residue" evidence="3">
    <location>
        <position position="1"/>
    </location>
</feature>
<dbReference type="InterPro" id="IPR036875">
    <property type="entry name" value="Znf_CCHC_sf"/>
</dbReference>
<sequence length="172" mass="19013">KEGECYSAYAGKVLNSLMASWKGLTVEQIGIATVLAHMAQFDARVQRMAFTAEISSRDGLLKELKSISYKKRPALMAPPFDSKRPRFSATGNLPKCVWCSRMNHKSEDCFFKKSKPLPVEGSSSQSVNRPSNPAFKKPVCFRCGAEGHIALHCRTTLALKDAAGAIERRVDF</sequence>
<dbReference type="Gene3D" id="4.10.60.10">
    <property type="entry name" value="Zinc finger, CCHC-type"/>
    <property type="match status" value="1"/>
</dbReference>